<name>A0A081BLX6_9BACT</name>
<dbReference type="Proteomes" id="UP000030700">
    <property type="component" value="Unassembled WGS sequence"/>
</dbReference>
<dbReference type="InterPro" id="IPR036102">
    <property type="entry name" value="OsmC/Ohrsf"/>
</dbReference>
<evidence type="ECO:0000313" key="3">
    <source>
        <dbReference type="Proteomes" id="UP000030700"/>
    </source>
</evidence>
<dbReference type="STRING" id="1499966.U14_02636"/>
<gene>
    <name evidence="2" type="ORF">U14_02636</name>
</gene>
<evidence type="ECO:0000313" key="2">
    <source>
        <dbReference type="EMBL" id="GAK51392.1"/>
    </source>
</evidence>
<dbReference type="SUPFAM" id="SSF82784">
    <property type="entry name" value="OsmC-like"/>
    <property type="match status" value="1"/>
</dbReference>
<dbReference type="InterPro" id="IPR003718">
    <property type="entry name" value="OsmC/Ohr_fam"/>
</dbReference>
<reference evidence="2 3" key="1">
    <citation type="journal article" date="2015" name="PeerJ">
        <title>First genomic representation of candidate bacterial phylum KSB3 points to enhanced environmental sensing as a trigger of wastewater bulking.</title>
        <authorList>
            <person name="Sekiguchi Y."/>
            <person name="Ohashi A."/>
            <person name="Parks D.H."/>
            <person name="Yamauchi T."/>
            <person name="Tyson G.W."/>
            <person name="Hugenholtz P."/>
        </authorList>
    </citation>
    <scope>NUCLEOTIDE SEQUENCE [LARGE SCALE GENOMIC DNA]</scope>
</reference>
<sequence>MSNHLAATVTLTNAKMQFAASTRTNPIVQMDYFPPIGDGEGYTGLEMLLMSFAGCSASSIVPLLRRMRKTVAGFVVNASGDRREQHPTCFHTITAEYVVTSPDIEEEDMQKAIQMSEETYCPVWAMLKGNVTITTSFRIER</sequence>
<accession>A0A081BLX6</accession>
<organism evidence="2 3">
    <name type="scientific">Candidatus Moduliflexus flocculans</name>
    <dbReference type="NCBI Taxonomy" id="1499966"/>
    <lineage>
        <taxon>Bacteria</taxon>
        <taxon>Candidatus Moduliflexota</taxon>
        <taxon>Candidatus Moduliflexia</taxon>
        <taxon>Candidatus Moduliflexales</taxon>
        <taxon>Candidatus Moduliflexaceae</taxon>
    </lineage>
</organism>
<dbReference type="AlphaFoldDB" id="A0A081BLX6"/>
<keyword evidence="1" id="KW-1133">Transmembrane helix</keyword>
<dbReference type="PANTHER" id="PTHR34352:SF1">
    <property type="entry name" value="PROTEIN YHFA"/>
    <property type="match status" value="1"/>
</dbReference>
<feature type="transmembrane region" description="Helical" evidence="1">
    <location>
        <begin position="43"/>
        <end position="64"/>
    </location>
</feature>
<keyword evidence="1" id="KW-0472">Membrane</keyword>
<dbReference type="InterPro" id="IPR015946">
    <property type="entry name" value="KH_dom-like_a/b"/>
</dbReference>
<keyword evidence="1" id="KW-0812">Transmembrane</keyword>
<dbReference type="PANTHER" id="PTHR34352">
    <property type="entry name" value="PROTEIN YHFA"/>
    <property type="match status" value="1"/>
</dbReference>
<proteinExistence type="predicted"/>
<keyword evidence="3" id="KW-1185">Reference proteome</keyword>
<dbReference type="Pfam" id="PF02566">
    <property type="entry name" value="OsmC"/>
    <property type="match status" value="1"/>
</dbReference>
<dbReference type="EMBL" id="DF820457">
    <property type="protein sequence ID" value="GAK51392.1"/>
    <property type="molecule type" value="Genomic_DNA"/>
</dbReference>
<evidence type="ECO:0000256" key="1">
    <source>
        <dbReference type="SAM" id="Phobius"/>
    </source>
</evidence>
<protein>
    <submittedName>
        <fullName evidence="2">OsmC family protein</fullName>
    </submittedName>
</protein>
<dbReference type="Gene3D" id="3.30.300.20">
    <property type="match status" value="1"/>
</dbReference>
<dbReference type="HOGENOM" id="CLU_114057_1_1_0"/>